<comment type="caution">
    <text evidence="2">The sequence shown here is derived from an EMBL/GenBank/DDBJ whole genome shotgun (WGS) entry which is preliminary data.</text>
</comment>
<dbReference type="EMBL" id="AFLW02000008">
    <property type="protein sequence ID" value="EMM84514.1"/>
    <property type="molecule type" value="Genomic_DNA"/>
</dbReference>
<evidence type="ECO:0000313" key="3">
    <source>
        <dbReference type="Proteomes" id="UP000012128"/>
    </source>
</evidence>
<proteinExistence type="predicted"/>
<dbReference type="Pfam" id="PF23357">
    <property type="entry name" value="DUF7088"/>
    <property type="match status" value="1"/>
</dbReference>
<protein>
    <recommendedName>
        <fullName evidence="1">DUF7088 domain-containing protein</fullName>
    </recommendedName>
</protein>
<gene>
    <name evidence="2" type="ORF">LEP1GSC037_4357</name>
</gene>
<sequence length="143" mass="16716">MISKIRTLLIRFNSNPLFLVSQAFLMFLFLNLIVSKFNCKKDFSRSGRFETSESTRRVFQKLHSPLYIDAYYSSKIPVEYKVRLDITKELLNEIASLGNKNVILRFYDPSESVEIEKKAIEAGITPQILEKKKEVPLKLNKFF</sequence>
<name>M6GPT1_LEPIR</name>
<accession>M6GPT1</accession>
<feature type="domain" description="DUF7088" evidence="1">
    <location>
        <begin position="47"/>
        <end position="133"/>
    </location>
</feature>
<dbReference type="InterPro" id="IPR055396">
    <property type="entry name" value="DUF7088"/>
</dbReference>
<evidence type="ECO:0000313" key="2">
    <source>
        <dbReference type="EMBL" id="EMM84514.1"/>
    </source>
</evidence>
<organism evidence="2 3">
    <name type="scientific">Leptospira interrogans str. 2006001854</name>
    <dbReference type="NCBI Taxonomy" id="1001590"/>
    <lineage>
        <taxon>Bacteria</taxon>
        <taxon>Pseudomonadati</taxon>
        <taxon>Spirochaetota</taxon>
        <taxon>Spirochaetia</taxon>
        <taxon>Leptospirales</taxon>
        <taxon>Leptospiraceae</taxon>
        <taxon>Leptospira</taxon>
    </lineage>
</organism>
<dbReference type="AlphaFoldDB" id="M6GPT1"/>
<reference evidence="2 3" key="1">
    <citation type="submission" date="2013-01" db="EMBL/GenBank/DDBJ databases">
        <authorList>
            <person name="Harkins D.M."/>
            <person name="Durkin A.S."/>
            <person name="Brinkac L.M."/>
            <person name="Haft D.H."/>
            <person name="Selengut J.D."/>
            <person name="Sanka R."/>
            <person name="DePew J."/>
            <person name="Purushe J."/>
            <person name="Hospenthal D.R."/>
            <person name="Murray C.K."/>
            <person name="Pimentel G."/>
            <person name="Wasfy M."/>
            <person name="Parker T."/>
            <person name="Miller R.S."/>
            <person name="Vinetz J.M."/>
            <person name="Sutton G.G."/>
            <person name="Nierman W.C."/>
            <person name="Fouts D.E."/>
        </authorList>
    </citation>
    <scope>NUCLEOTIDE SEQUENCE [LARGE SCALE GENOMIC DNA]</scope>
    <source>
        <strain evidence="2 3">2006001854</strain>
    </source>
</reference>
<evidence type="ECO:0000259" key="1">
    <source>
        <dbReference type="Pfam" id="PF23357"/>
    </source>
</evidence>
<dbReference type="Proteomes" id="UP000012128">
    <property type="component" value="Unassembled WGS sequence"/>
</dbReference>